<sequence>MKPTKFINLLAWFVPAITAGYITAEILVGTGSSIPVATIDIIVTLPLIAAAEVLAAIPLFKYRKSLNDKKVAPRVNPFYAVRVLLMAKAILLAGTIFAGWHIGLAWAQFTSPVVTEAIWLNLGGFVGGFLMAVAGYVVERFCRIPEDDSSDPAAA</sequence>
<dbReference type="AlphaFoldDB" id="A0A1D9DXN3"/>
<feature type="transmembrane region" description="Helical" evidence="1">
    <location>
        <begin position="81"/>
        <end position="106"/>
    </location>
</feature>
<name>A0A1D9DXN3_9MICO</name>
<evidence type="ECO:0008006" key="4">
    <source>
        <dbReference type="Google" id="ProtNLM"/>
    </source>
</evidence>
<dbReference type="KEGG" id="rpla:A4Z71_00670"/>
<accession>A0A1D9DXN3</accession>
<evidence type="ECO:0000313" key="3">
    <source>
        <dbReference type="Proteomes" id="UP000243784"/>
    </source>
</evidence>
<dbReference type="RefSeq" id="WP_070954082.1">
    <property type="nucleotide sequence ID" value="NZ_CP015208.1"/>
</dbReference>
<organism evidence="2 3">
    <name type="scientific">Candidatus Rhodoluna planktonica</name>
    <dbReference type="NCBI Taxonomy" id="535712"/>
    <lineage>
        <taxon>Bacteria</taxon>
        <taxon>Bacillati</taxon>
        <taxon>Actinomycetota</taxon>
        <taxon>Actinomycetes</taxon>
        <taxon>Micrococcales</taxon>
        <taxon>Microbacteriaceae</taxon>
        <taxon>Luna cluster</taxon>
        <taxon>Luna-1 subcluster</taxon>
        <taxon>Rhodoluna</taxon>
    </lineage>
</organism>
<dbReference type="Pfam" id="PF11377">
    <property type="entry name" value="DUF3180"/>
    <property type="match status" value="1"/>
</dbReference>
<keyword evidence="1" id="KW-1133">Transmembrane helix</keyword>
<evidence type="ECO:0000313" key="2">
    <source>
        <dbReference type="EMBL" id="AOY55564.1"/>
    </source>
</evidence>
<protein>
    <recommendedName>
        <fullName evidence="4">DUF3180 domain-containing protein</fullName>
    </recommendedName>
</protein>
<dbReference type="OrthoDB" id="3257239at2"/>
<dbReference type="Proteomes" id="UP000243784">
    <property type="component" value="Chromosome"/>
</dbReference>
<evidence type="ECO:0000256" key="1">
    <source>
        <dbReference type="SAM" id="Phobius"/>
    </source>
</evidence>
<reference evidence="2 3" key="1">
    <citation type="journal article" date="2016" name="Biochim. Biophys. Acta">
        <title>Photochemical characterization of actinorhodopsin and its functional existence in the natural host.</title>
        <authorList>
            <person name="Nakamura S."/>
            <person name="Kikukawa T."/>
            <person name="Tamogami J."/>
            <person name="Kamiya M."/>
            <person name="Aizawa T."/>
            <person name="Hahn M.W."/>
            <person name="Ihara K."/>
            <person name="Kamo N."/>
            <person name="Demura M."/>
        </authorList>
    </citation>
    <scope>NUCLEOTIDE SEQUENCE [LARGE SCALE GENOMIC DNA]</scope>
    <source>
        <strain evidence="2 3">MWH-Dar1</strain>
    </source>
</reference>
<dbReference type="STRING" id="535712.A4Z71_00670"/>
<feature type="transmembrane region" description="Helical" evidence="1">
    <location>
        <begin position="118"/>
        <end position="138"/>
    </location>
</feature>
<keyword evidence="1" id="KW-0472">Membrane</keyword>
<proteinExistence type="predicted"/>
<gene>
    <name evidence="2" type="ORF">A4Z71_00670</name>
</gene>
<feature type="transmembrane region" description="Helical" evidence="1">
    <location>
        <begin position="34"/>
        <end position="60"/>
    </location>
</feature>
<dbReference type="EMBL" id="CP015208">
    <property type="protein sequence ID" value="AOY55564.1"/>
    <property type="molecule type" value="Genomic_DNA"/>
</dbReference>
<keyword evidence="1" id="KW-0812">Transmembrane</keyword>
<dbReference type="InterPro" id="IPR021517">
    <property type="entry name" value="DUF3180"/>
</dbReference>
<keyword evidence="3" id="KW-1185">Reference proteome</keyword>